<gene>
    <name evidence="1" type="ORF">ICC18_26610</name>
</gene>
<name>A0A926KWX0_9BACL</name>
<accession>A0A926KWX0</accession>
<evidence type="ECO:0000313" key="1">
    <source>
        <dbReference type="EMBL" id="MBD0383654.1"/>
    </source>
</evidence>
<keyword evidence="2" id="KW-1185">Reference proteome</keyword>
<dbReference type="EMBL" id="JACVVD010000012">
    <property type="protein sequence ID" value="MBD0383654.1"/>
    <property type="molecule type" value="Genomic_DNA"/>
</dbReference>
<protein>
    <submittedName>
        <fullName evidence="1">Uncharacterized protein</fullName>
    </submittedName>
</protein>
<reference evidence="1" key="1">
    <citation type="submission" date="2020-09" db="EMBL/GenBank/DDBJ databases">
        <title>Draft Genome Sequence of Paenibacillus sp. WST5.</title>
        <authorList>
            <person name="Bao Z."/>
        </authorList>
    </citation>
    <scope>NUCLEOTIDE SEQUENCE</scope>
    <source>
        <strain evidence="1">WST5</strain>
    </source>
</reference>
<dbReference type="Proteomes" id="UP000650466">
    <property type="component" value="Unassembled WGS sequence"/>
</dbReference>
<sequence>MEGLRVRMGKRTRDDFTWSKNTDTIAIHSMIEYTDKAGMSLVDVMGYTAHAFRIIIDREAVEVGSYSAFDWPFQHTEQLQNLGFTVQTAGKPNHIPPTPDELEEAIGYIQTSLDKGIPALSWDLFIPEWGVIYGYDDENKVLRCRDVRKDGDLPYEKLGRGEVTELYVLTITGSFPVDKRSMLKGALKLAVKHAYRQNFEGEHASHRNGLAAYDAWIEVFKKRTVDPFGNGVNTGKVWDTREFAAQFLLELSQNWKGVSPQDDRLRTLSREASEQYAAVAERLGEMRDMFPFPHGGEPNSEAQAERALTLLLEAKAAETSGIALLERMLEVLEQPLVRT</sequence>
<proteinExistence type="predicted"/>
<dbReference type="AlphaFoldDB" id="A0A926KWX0"/>
<evidence type="ECO:0000313" key="2">
    <source>
        <dbReference type="Proteomes" id="UP000650466"/>
    </source>
</evidence>
<comment type="caution">
    <text evidence="1">The sequence shown here is derived from an EMBL/GenBank/DDBJ whole genome shotgun (WGS) entry which is preliminary data.</text>
</comment>
<organism evidence="1 2">
    <name type="scientific">Paenibacillus sedimenti</name>
    <dbReference type="NCBI Taxonomy" id="2770274"/>
    <lineage>
        <taxon>Bacteria</taxon>
        <taxon>Bacillati</taxon>
        <taxon>Bacillota</taxon>
        <taxon>Bacilli</taxon>
        <taxon>Bacillales</taxon>
        <taxon>Paenibacillaceae</taxon>
        <taxon>Paenibacillus</taxon>
    </lineage>
</organism>